<keyword evidence="9 17" id="KW-1133">Transmembrane helix</keyword>
<dbReference type="PROSITE" id="PS51203">
    <property type="entry name" value="CS"/>
    <property type="match status" value="1"/>
</dbReference>
<evidence type="ECO:0000256" key="12">
    <source>
        <dbReference type="ARBA" id="ARBA00023136"/>
    </source>
</evidence>
<keyword evidence="6 17" id="KW-0812">Transmembrane</keyword>
<evidence type="ECO:0000256" key="17">
    <source>
        <dbReference type="SAM" id="Phobius"/>
    </source>
</evidence>
<dbReference type="GO" id="GO:0051087">
    <property type="term" value="F:protein-folding chaperone binding"/>
    <property type="evidence" value="ECO:0007669"/>
    <property type="project" value="TreeGrafter"/>
</dbReference>
<evidence type="ECO:0000256" key="11">
    <source>
        <dbReference type="ARBA" id="ARBA00023098"/>
    </source>
</evidence>
<organism evidence="19">
    <name type="scientific">Timema genevievae</name>
    <name type="common">Walking stick</name>
    <dbReference type="NCBI Taxonomy" id="629358"/>
    <lineage>
        <taxon>Eukaryota</taxon>
        <taxon>Metazoa</taxon>
        <taxon>Ecdysozoa</taxon>
        <taxon>Arthropoda</taxon>
        <taxon>Hexapoda</taxon>
        <taxon>Insecta</taxon>
        <taxon>Pterygota</taxon>
        <taxon>Neoptera</taxon>
        <taxon>Polyneoptera</taxon>
        <taxon>Phasmatodea</taxon>
        <taxon>Timematodea</taxon>
        <taxon>Timematoidea</taxon>
        <taxon>Timematidae</taxon>
        <taxon>Timema</taxon>
    </lineage>
</organism>
<comment type="pathway">
    <text evidence="2">Lipid metabolism; fatty acid biosynthesis.</text>
</comment>
<evidence type="ECO:0000256" key="3">
    <source>
        <dbReference type="ARBA" id="ARBA00007811"/>
    </source>
</evidence>
<keyword evidence="8" id="KW-0276">Fatty acid metabolism</keyword>
<evidence type="ECO:0000256" key="1">
    <source>
        <dbReference type="ARBA" id="ARBA00004477"/>
    </source>
</evidence>
<dbReference type="GO" id="GO:0051131">
    <property type="term" value="P:chaperone-mediated protein complex assembly"/>
    <property type="evidence" value="ECO:0007669"/>
    <property type="project" value="TreeGrafter"/>
</dbReference>
<evidence type="ECO:0000259" key="18">
    <source>
        <dbReference type="PROSITE" id="PS51203"/>
    </source>
</evidence>
<evidence type="ECO:0000256" key="14">
    <source>
        <dbReference type="ARBA" id="ARBA00023239"/>
    </source>
</evidence>
<keyword evidence="10" id="KW-0175">Coiled coil</keyword>
<evidence type="ECO:0000256" key="2">
    <source>
        <dbReference type="ARBA" id="ARBA00005194"/>
    </source>
</evidence>
<dbReference type="InterPro" id="IPR045250">
    <property type="entry name" value="p23-like"/>
</dbReference>
<comment type="similarity">
    <text evidence="3">Belongs to the very long-chain fatty acids dehydratase HACD family.</text>
</comment>
<dbReference type="CDD" id="cd06465">
    <property type="entry name" value="p23_hB-ind1_like"/>
    <property type="match status" value="1"/>
</dbReference>
<name>A0A7R9K3J4_TIMGE</name>
<feature type="domain" description="CS" evidence="18">
    <location>
        <begin position="4"/>
        <end position="112"/>
    </location>
</feature>
<reference evidence="19" key="1">
    <citation type="submission" date="2020-11" db="EMBL/GenBank/DDBJ databases">
        <authorList>
            <person name="Tran Van P."/>
        </authorList>
    </citation>
    <scope>NUCLEOTIDE SEQUENCE</scope>
</reference>
<evidence type="ECO:0000256" key="13">
    <source>
        <dbReference type="ARBA" id="ARBA00023160"/>
    </source>
</evidence>
<accession>A0A7R9K3J4</accession>
<keyword evidence="11" id="KW-0443">Lipid metabolism</keyword>
<evidence type="ECO:0000313" key="19">
    <source>
        <dbReference type="EMBL" id="CAD7599108.1"/>
    </source>
</evidence>
<dbReference type="UniPathway" id="UPA00094"/>
<dbReference type="GO" id="GO:0102158">
    <property type="term" value="F:very-long-chain (3R)-3-hydroxyacyl-CoA dehydratase activity"/>
    <property type="evidence" value="ECO:0007669"/>
    <property type="project" value="UniProtKB-EC"/>
</dbReference>
<evidence type="ECO:0000256" key="6">
    <source>
        <dbReference type="ARBA" id="ARBA00022692"/>
    </source>
</evidence>
<evidence type="ECO:0000256" key="5">
    <source>
        <dbReference type="ARBA" id="ARBA00022516"/>
    </source>
</evidence>
<protein>
    <recommendedName>
        <fullName evidence="4">very-long-chain (3R)-3-hydroxyacyl-CoA dehydratase</fullName>
        <ecNumber evidence="4">4.2.1.134</ecNumber>
    </recommendedName>
    <alternativeName>
        <fullName evidence="16">Protein-tyrosine phosphatase-like A domain-containing protein 1</fullName>
    </alternativeName>
</protein>
<dbReference type="Pfam" id="PF04969">
    <property type="entry name" value="CS"/>
    <property type="match status" value="1"/>
</dbReference>
<dbReference type="InterPro" id="IPR007482">
    <property type="entry name" value="Tyr_Pase-like_PTPLA"/>
</dbReference>
<dbReference type="InterPro" id="IPR008978">
    <property type="entry name" value="HSP20-like_chaperone"/>
</dbReference>
<dbReference type="GO" id="GO:0005789">
    <property type="term" value="C:endoplasmic reticulum membrane"/>
    <property type="evidence" value="ECO:0007669"/>
    <property type="project" value="UniProtKB-SubCell"/>
</dbReference>
<dbReference type="PANTHER" id="PTHR22932:SF1">
    <property type="entry name" value="CO-CHAPERONE PROTEIN DAF-41"/>
    <property type="match status" value="1"/>
</dbReference>
<keyword evidence="12 17" id="KW-0472">Membrane</keyword>
<dbReference type="Gene3D" id="2.60.40.790">
    <property type="match status" value="1"/>
</dbReference>
<evidence type="ECO:0000256" key="8">
    <source>
        <dbReference type="ARBA" id="ARBA00022832"/>
    </source>
</evidence>
<dbReference type="GO" id="GO:0006633">
    <property type="term" value="P:fatty acid biosynthetic process"/>
    <property type="evidence" value="ECO:0007669"/>
    <property type="project" value="UniProtKB-UniPathway"/>
</dbReference>
<dbReference type="GO" id="GO:0005634">
    <property type="term" value="C:nucleus"/>
    <property type="evidence" value="ECO:0007669"/>
    <property type="project" value="TreeGrafter"/>
</dbReference>
<proteinExistence type="inferred from homology"/>
<evidence type="ECO:0000256" key="7">
    <source>
        <dbReference type="ARBA" id="ARBA00022824"/>
    </source>
</evidence>
<feature type="transmembrane region" description="Helical" evidence="17">
    <location>
        <begin position="230"/>
        <end position="254"/>
    </location>
</feature>
<dbReference type="PANTHER" id="PTHR22932">
    <property type="entry name" value="TELOMERASE-BINDING PROTEIN P23 HSP90 CO-CHAPERONE"/>
    <property type="match status" value="1"/>
</dbReference>
<evidence type="ECO:0000256" key="9">
    <source>
        <dbReference type="ARBA" id="ARBA00022989"/>
    </source>
</evidence>
<dbReference type="EC" id="4.2.1.134" evidence="4"/>
<dbReference type="EMBL" id="OE842234">
    <property type="protein sequence ID" value="CAD7599108.1"/>
    <property type="molecule type" value="Genomic_DNA"/>
</dbReference>
<evidence type="ECO:0000256" key="16">
    <source>
        <dbReference type="ARBA" id="ARBA00030687"/>
    </source>
</evidence>
<dbReference type="GO" id="GO:0051879">
    <property type="term" value="F:Hsp90 protein binding"/>
    <property type="evidence" value="ECO:0007669"/>
    <property type="project" value="InterPro"/>
</dbReference>
<gene>
    <name evidence="19" type="ORF">TGEB3V08_LOCUS7251</name>
</gene>
<evidence type="ECO:0000256" key="4">
    <source>
        <dbReference type="ARBA" id="ARBA00013122"/>
    </source>
</evidence>
<keyword evidence="14" id="KW-0456">Lyase</keyword>
<dbReference type="SUPFAM" id="SSF49764">
    <property type="entry name" value="HSP20-like chaperones"/>
    <property type="match status" value="1"/>
</dbReference>
<comment type="similarity">
    <text evidence="15">Belongs to the p23/wos2 family.</text>
</comment>
<evidence type="ECO:0000256" key="10">
    <source>
        <dbReference type="ARBA" id="ARBA00023054"/>
    </source>
</evidence>
<keyword evidence="5" id="KW-0444">Lipid biosynthesis</keyword>
<keyword evidence="7" id="KW-0256">Endoplasmic reticulum</keyword>
<dbReference type="GO" id="GO:0005829">
    <property type="term" value="C:cytosol"/>
    <property type="evidence" value="ECO:0007669"/>
    <property type="project" value="TreeGrafter"/>
</dbReference>
<dbReference type="Pfam" id="PF04387">
    <property type="entry name" value="PTPLA"/>
    <property type="match status" value="1"/>
</dbReference>
<comment type="subcellular location">
    <subcellularLocation>
        <location evidence="1">Endoplasmic reticulum membrane</location>
        <topology evidence="1">Multi-pass membrane protein</topology>
    </subcellularLocation>
</comment>
<keyword evidence="13" id="KW-0275">Fatty acid biosynthesis</keyword>
<sequence length="301" mass="34503">MPEVLSPFVYWAQTESNLTLKVDLKDVKLANVLVVFSSTAEDGEIENPDVQLENKKLQFGAQGYGARGLNKYAFTLDFHSAIDPEESHYKVYDRNVDFTLKKKESGWWPRITGMPQKPAWLKIDFDRWKSEEDVEDDDESRDIMEDYPNMYNKLEKEELGYKRDSIEGTYEAVGGPMKFCQLMQFLEVMHPMFGYTKGGFVVPLLQVLGRNIILFCMIDAEPRMHTKPVIFYLFLIWSIVELVSLGGKIIWLFIGVQSRHDATNAVIYLAKQATTGANTHYSHTSARQRLNPVIHAIAAMT</sequence>
<dbReference type="AlphaFoldDB" id="A0A7R9K3J4"/>
<dbReference type="GO" id="GO:0006457">
    <property type="term" value="P:protein folding"/>
    <property type="evidence" value="ECO:0007669"/>
    <property type="project" value="TreeGrafter"/>
</dbReference>
<evidence type="ECO:0000256" key="15">
    <source>
        <dbReference type="ARBA" id="ARBA00025733"/>
    </source>
</evidence>
<dbReference type="InterPro" id="IPR007052">
    <property type="entry name" value="CS_dom"/>
</dbReference>
<dbReference type="FunFam" id="2.60.40.790:FF:000013">
    <property type="entry name" value="Very-long-chain (3R)-3-hydroxyacyl-CoA dehydratase"/>
    <property type="match status" value="1"/>
</dbReference>